<dbReference type="CDD" id="cd19500">
    <property type="entry name" value="RecA-like_Lon"/>
    <property type="match status" value="1"/>
</dbReference>
<dbReference type="AlphaFoldDB" id="A0A8J5QML3"/>
<dbReference type="RefSeq" id="XP_049266034.1">
    <property type="nucleotide sequence ID" value="XM_049410324.1"/>
</dbReference>
<feature type="compositionally biased region" description="Basic and acidic residues" evidence="9">
    <location>
        <begin position="159"/>
        <end position="170"/>
    </location>
</feature>
<dbReference type="InterPro" id="IPR003959">
    <property type="entry name" value="ATPase_AAA_core"/>
</dbReference>
<comment type="catalytic activity">
    <reaction evidence="6">
        <text>Hydrolysis of proteins in presence of ATP.</text>
        <dbReference type="EC" id="3.4.21.53"/>
    </reaction>
</comment>
<evidence type="ECO:0000256" key="7">
    <source>
        <dbReference type="ARBA" id="ARBA00066743"/>
    </source>
</evidence>
<evidence type="ECO:0000256" key="5">
    <source>
        <dbReference type="ARBA" id="ARBA00022840"/>
    </source>
</evidence>
<feature type="active site" evidence="8">
    <location>
        <position position="1019"/>
    </location>
</feature>
<evidence type="ECO:0000313" key="12">
    <source>
        <dbReference type="EMBL" id="KAG7665802.1"/>
    </source>
</evidence>
<proteinExistence type="inferred from homology"/>
<dbReference type="PANTHER" id="PTHR43718">
    <property type="entry name" value="LON PROTEASE"/>
    <property type="match status" value="1"/>
</dbReference>
<dbReference type="GeneID" id="73467428"/>
<dbReference type="GO" id="GO:0004252">
    <property type="term" value="F:serine-type endopeptidase activity"/>
    <property type="evidence" value="ECO:0007669"/>
    <property type="project" value="UniProtKB-UniRule"/>
</dbReference>
<feature type="compositionally biased region" description="Basic and acidic residues" evidence="9">
    <location>
        <begin position="90"/>
        <end position="115"/>
    </location>
</feature>
<dbReference type="GO" id="GO:0005524">
    <property type="term" value="F:ATP binding"/>
    <property type="evidence" value="ECO:0007669"/>
    <property type="project" value="UniProtKB-KW"/>
</dbReference>
<keyword evidence="13" id="KW-1185">Reference proteome</keyword>
<feature type="compositionally biased region" description="Basic and acidic residues" evidence="9">
    <location>
        <begin position="66"/>
        <end position="83"/>
    </location>
</feature>
<dbReference type="InterPro" id="IPR054594">
    <property type="entry name" value="Lon_lid"/>
</dbReference>
<evidence type="ECO:0000313" key="13">
    <source>
        <dbReference type="Proteomes" id="UP000694255"/>
    </source>
</evidence>
<keyword evidence="3 8" id="KW-0378">Hydrolase</keyword>
<dbReference type="InterPro" id="IPR003111">
    <property type="entry name" value="Lon_prtase_N"/>
</dbReference>
<keyword evidence="2" id="KW-0547">Nucleotide-binding</keyword>
<dbReference type="FunFam" id="3.40.50.300:FF:000021">
    <property type="entry name" value="Lon protease homolog"/>
    <property type="match status" value="1"/>
</dbReference>
<dbReference type="PANTHER" id="PTHR43718:SF2">
    <property type="entry name" value="LON PROTEASE HOMOLOG, MITOCHONDRIAL"/>
    <property type="match status" value="1"/>
</dbReference>
<dbReference type="NCBIfam" id="TIGR00763">
    <property type="entry name" value="lon"/>
    <property type="match status" value="1"/>
</dbReference>
<protein>
    <recommendedName>
        <fullName evidence="7">endopeptidase La</fullName>
        <ecNumber evidence="7">3.4.21.53</ecNumber>
    </recommendedName>
</protein>
<dbReference type="Pfam" id="PF05362">
    <property type="entry name" value="Lon_C"/>
    <property type="match status" value="1"/>
</dbReference>
<keyword evidence="1 8" id="KW-0645">Protease</keyword>
<feature type="compositionally biased region" description="Low complexity" evidence="9">
    <location>
        <begin position="127"/>
        <end position="141"/>
    </location>
</feature>
<comment type="caution">
    <text evidence="12">The sequence shown here is derived from an EMBL/GenBank/DDBJ whole genome shotgun (WGS) entry which is preliminary data.</text>
</comment>
<accession>A0A8J5QML3</accession>
<dbReference type="GO" id="GO:0003697">
    <property type="term" value="F:single-stranded DNA binding"/>
    <property type="evidence" value="ECO:0007669"/>
    <property type="project" value="TreeGrafter"/>
</dbReference>
<dbReference type="EMBL" id="JAGSYN010000046">
    <property type="protein sequence ID" value="KAG7665802.1"/>
    <property type="molecule type" value="Genomic_DNA"/>
</dbReference>
<feature type="domain" description="Lon N-terminal" evidence="11">
    <location>
        <begin position="174"/>
        <end position="391"/>
    </location>
</feature>
<dbReference type="GO" id="GO:0016887">
    <property type="term" value="F:ATP hydrolysis activity"/>
    <property type="evidence" value="ECO:0007669"/>
    <property type="project" value="InterPro"/>
</dbReference>
<evidence type="ECO:0000259" key="11">
    <source>
        <dbReference type="PROSITE" id="PS51787"/>
    </source>
</evidence>
<dbReference type="PROSITE" id="PS51787">
    <property type="entry name" value="LON_N"/>
    <property type="match status" value="1"/>
</dbReference>
<feature type="compositionally biased region" description="Basic and acidic residues" evidence="9">
    <location>
        <begin position="760"/>
        <end position="785"/>
    </location>
</feature>
<keyword evidence="4 8" id="KW-0720">Serine protease</keyword>
<dbReference type="InterPro" id="IPR027065">
    <property type="entry name" value="Lon_Prtase"/>
</dbReference>
<evidence type="ECO:0000259" key="10">
    <source>
        <dbReference type="PROSITE" id="PS51786"/>
    </source>
</evidence>
<feature type="compositionally biased region" description="Basic and acidic residues" evidence="9">
    <location>
        <begin position="796"/>
        <end position="850"/>
    </location>
</feature>
<evidence type="ECO:0000256" key="3">
    <source>
        <dbReference type="ARBA" id="ARBA00022801"/>
    </source>
</evidence>
<gene>
    <name evidence="12" type="ORF">J8A68_000627</name>
</gene>
<evidence type="ECO:0000256" key="6">
    <source>
        <dbReference type="ARBA" id="ARBA00050665"/>
    </source>
</evidence>
<keyword evidence="5" id="KW-0067">ATP-binding</keyword>
<dbReference type="GO" id="GO:0006515">
    <property type="term" value="P:protein quality control for misfolded or incompletely synthesized proteins"/>
    <property type="evidence" value="ECO:0007669"/>
    <property type="project" value="TreeGrafter"/>
</dbReference>
<feature type="compositionally biased region" description="Polar residues" evidence="9">
    <location>
        <begin position="116"/>
        <end position="126"/>
    </location>
</feature>
<dbReference type="GO" id="GO:0007005">
    <property type="term" value="P:mitochondrion organization"/>
    <property type="evidence" value="ECO:0007669"/>
    <property type="project" value="TreeGrafter"/>
</dbReference>
<dbReference type="EC" id="3.4.21.53" evidence="7"/>
<reference evidence="12 13" key="1">
    <citation type="journal article" date="2021" name="DNA Res.">
        <title>Genome analysis of Candida subhashii reveals its hybrid nature and dual mitochondrial genome conformations.</title>
        <authorList>
            <person name="Mixao V."/>
            <person name="Hegedusova E."/>
            <person name="Saus E."/>
            <person name="Pryszcz L.P."/>
            <person name="Cillingova A."/>
            <person name="Nosek J."/>
            <person name="Gabaldon T."/>
        </authorList>
    </citation>
    <scope>NUCLEOTIDE SEQUENCE [LARGE SCALE GENOMIC DNA]</scope>
    <source>
        <strain evidence="12 13">CBS 10753</strain>
    </source>
</reference>
<dbReference type="InterPro" id="IPR004815">
    <property type="entry name" value="Lon_bac/euk-typ"/>
</dbReference>
<dbReference type="SMART" id="SM00464">
    <property type="entry name" value="LON"/>
    <property type="match status" value="1"/>
</dbReference>
<sequence>MIRGRHTVRGLSRNLYKVNTSIPIRAASSVVWNGSNSSIKPRPFFLPSNTPTLKTIESFLLDEQPNLDKKDESVNKKEKPKKKETPKRKDKQEKDDKDIEKKKEDKDIEKSDVNDVRTSIDPNAPTSAGGNAPPSNNNNDGNDNKDKDPEYPIEEDSEREPRIKPNRDGEYPPLLAIPMKSRPPLPLRTTSISITDPEVIQAIKTISDKREAYFVLFHERDPDAVSTDVIESKESVHKTGVICEVIKFMEESSPKSMTIIAYPSARCELVDLSTPNMKGGRIEPEDFPTSYLMNKKVSYGTVREKKDLPYDPDSPEIKALIETMHTLLGTLGAQNPIQNLKTGEIPKDPAKFADYIASNVHAKPELIQEILDESNIPLRLRKALEILKVEVEALLIKQTAMSELNKKAEKAQIRGFIREFIAELQKGIGIKEGNRIAKYDERLKKLKLSEEAMEAYNAEKAKVLANLDHSSEIGVSEKYIDWLTSIPWGVYSKDSFNVKKARTILDRDHYGMKDVKERILQFISSGKVSGHVEGKILCLTGPPGTGKTSIARSIAEALNRKYVRLAVGGIQDVHEIKGHRRTYVGSVPGRIIYALKEAKTSNPLMLIDEIDKLDLSGRGGAASAFLEILDPEQNSEFVDTYIECRVDLSKVLFVCTANYLENVPAPLRDRMEIIEVSGYTKNEKIEIATKHLIPNASKKAQLENGHVIIPKETVSLINDKYCRESGMRYMKSLINRIFSKASLKIVEEIEAREEAEEAKKAEAEAKKQEETKEAEATTEEVKPEEEPKEEEVASADESKAKDDISKESEVTKSSSEAEKKVDEESKPEEAKTTTTDEVKQAEEEEEPHKLDIPADVVFEITPENLKDYIGPPVFEKDRLYDELVPGVATGLAFLNSGFGSVLYTESILTNSISSGSGHAGVHVTGRLMDVMKESASLAYSFVKSYMVKNFPENRFFEVADIHMHCPGGSIPKDGPSAGVAFTSSLISLALQKAMPANIAMTGEITVTGKVLAVGGLKEKLLGAKLYGCDTVIFPKSIENQLEEIDDEIKEGIKLIPIEWYDEAFEILFPGVTKEEGNKVWKEEFSKLEDKKKKKET</sequence>
<evidence type="ECO:0000256" key="8">
    <source>
        <dbReference type="PROSITE-ProRule" id="PRU01122"/>
    </source>
</evidence>
<dbReference type="GO" id="GO:0005759">
    <property type="term" value="C:mitochondrial matrix"/>
    <property type="evidence" value="ECO:0007669"/>
    <property type="project" value="TreeGrafter"/>
</dbReference>
<evidence type="ECO:0000256" key="1">
    <source>
        <dbReference type="ARBA" id="ARBA00022670"/>
    </source>
</evidence>
<evidence type="ECO:0000256" key="4">
    <source>
        <dbReference type="ARBA" id="ARBA00022825"/>
    </source>
</evidence>
<evidence type="ECO:0000256" key="9">
    <source>
        <dbReference type="SAM" id="MobiDB-lite"/>
    </source>
</evidence>
<evidence type="ECO:0000256" key="2">
    <source>
        <dbReference type="ARBA" id="ARBA00022741"/>
    </source>
</evidence>
<dbReference type="OrthoDB" id="2411602at2759"/>
<organism evidence="12 13">
    <name type="scientific">[Candida] subhashii</name>
    <dbReference type="NCBI Taxonomy" id="561895"/>
    <lineage>
        <taxon>Eukaryota</taxon>
        <taxon>Fungi</taxon>
        <taxon>Dikarya</taxon>
        <taxon>Ascomycota</taxon>
        <taxon>Saccharomycotina</taxon>
        <taxon>Pichiomycetes</taxon>
        <taxon>Debaryomycetaceae</taxon>
        <taxon>Spathaspora</taxon>
    </lineage>
</organism>
<dbReference type="InterPro" id="IPR008269">
    <property type="entry name" value="Lon_proteolytic"/>
</dbReference>
<dbReference type="Pfam" id="PF02190">
    <property type="entry name" value="LON_substr_bdg"/>
    <property type="match status" value="1"/>
</dbReference>
<dbReference type="GO" id="GO:0051131">
    <property type="term" value="P:chaperone-mediated protein complex assembly"/>
    <property type="evidence" value="ECO:0007669"/>
    <property type="project" value="TreeGrafter"/>
</dbReference>
<comment type="similarity">
    <text evidence="8">Belongs to the peptidase S16 family.</text>
</comment>
<dbReference type="Pfam" id="PF22667">
    <property type="entry name" value="Lon_lid"/>
    <property type="match status" value="1"/>
</dbReference>
<feature type="domain" description="Lon proteolytic" evidence="10">
    <location>
        <begin position="882"/>
        <end position="1070"/>
    </location>
</feature>
<dbReference type="SMART" id="SM00382">
    <property type="entry name" value="AAA"/>
    <property type="match status" value="1"/>
</dbReference>
<dbReference type="Pfam" id="PF00004">
    <property type="entry name" value="AAA"/>
    <property type="match status" value="1"/>
</dbReference>
<feature type="region of interest" description="Disordered" evidence="9">
    <location>
        <begin position="760"/>
        <end position="850"/>
    </location>
</feature>
<dbReference type="Proteomes" id="UP000694255">
    <property type="component" value="Unassembled WGS sequence"/>
</dbReference>
<dbReference type="GO" id="GO:0004176">
    <property type="term" value="F:ATP-dependent peptidase activity"/>
    <property type="evidence" value="ECO:0007669"/>
    <property type="project" value="UniProtKB-UniRule"/>
</dbReference>
<name>A0A8J5QML3_9ASCO</name>
<feature type="region of interest" description="Disordered" evidence="9">
    <location>
        <begin position="64"/>
        <end position="182"/>
    </location>
</feature>
<dbReference type="PROSITE" id="PS51786">
    <property type="entry name" value="LON_PROTEOLYTIC"/>
    <property type="match status" value="1"/>
</dbReference>
<feature type="active site" evidence="8">
    <location>
        <position position="976"/>
    </location>
</feature>
<dbReference type="InterPro" id="IPR003593">
    <property type="entry name" value="AAA+_ATPase"/>
</dbReference>